<feature type="domain" description="Class III cytochrome C" evidence="6">
    <location>
        <begin position="38"/>
        <end position="123"/>
    </location>
</feature>
<keyword evidence="3" id="KW-0479">Metal-binding</keyword>
<dbReference type="Pfam" id="PF02085">
    <property type="entry name" value="Cytochrom_CIII"/>
    <property type="match status" value="1"/>
</dbReference>
<keyword evidence="2" id="KW-0349">Heme</keyword>
<dbReference type="NCBIfam" id="NF045722">
    <property type="entry name" value="c3_cytochr_TmcA"/>
    <property type="match status" value="1"/>
</dbReference>
<dbReference type="SUPFAM" id="SSF48695">
    <property type="entry name" value="Multiheme cytochromes"/>
    <property type="match status" value="1"/>
</dbReference>
<evidence type="ECO:0000256" key="5">
    <source>
        <dbReference type="ARBA" id="ARBA00023004"/>
    </source>
</evidence>
<evidence type="ECO:0000313" key="7">
    <source>
        <dbReference type="EMBL" id="KUG28797.1"/>
    </source>
</evidence>
<keyword evidence="5" id="KW-0408">Iron</keyword>
<dbReference type="EMBL" id="LNQE01000174">
    <property type="protein sequence ID" value="KUG28797.1"/>
    <property type="molecule type" value="Genomic_DNA"/>
</dbReference>
<dbReference type="InterPro" id="IPR054899">
    <property type="entry name" value="c3_cytochr_TmcA"/>
</dbReference>
<evidence type="ECO:0000256" key="2">
    <source>
        <dbReference type="ARBA" id="ARBA00022617"/>
    </source>
</evidence>
<keyword evidence="1" id="KW-0813">Transport</keyword>
<evidence type="ECO:0000259" key="6">
    <source>
        <dbReference type="Pfam" id="PF02085"/>
    </source>
</evidence>
<name>A0A0W8G6P6_9ZZZZ</name>
<dbReference type="GO" id="GO:0009055">
    <property type="term" value="F:electron transfer activity"/>
    <property type="evidence" value="ECO:0007669"/>
    <property type="project" value="InterPro"/>
</dbReference>
<accession>A0A0W8G6P6</accession>
<comment type="caution">
    <text evidence="7">The sequence shown here is derived from an EMBL/GenBank/DDBJ whole genome shotgun (WGS) entry which is preliminary data.</text>
</comment>
<dbReference type="InterPro" id="IPR036280">
    <property type="entry name" value="Multihaem_cyt_sf"/>
</dbReference>
<dbReference type="Gene3D" id="3.90.10.10">
    <property type="entry name" value="Cytochrome C3"/>
    <property type="match status" value="1"/>
</dbReference>
<evidence type="ECO:0000256" key="4">
    <source>
        <dbReference type="ARBA" id="ARBA00022982"/>
    </source>
</evidence>
<dbReference type="InterPro" id="IPR020942">
    <property type="entry name" value="Cyt_c_III_dom"/>
</dbReference>
<dbReference type="CDD" id="cd08168">
    <property type="entry name" value="Cytochrom_C3"/>
    <property type="match status" value="1"/>
</dbReference>
<dbReference type="InterPro" id="IPR002322">
    <property type="entry name" value="Cyt_c_III"/>
</dbReference>
<dbReference type="AlphaFoldDB" id="A0A0W8G6P6"/>
<proteinExistence type="predicted"/>
<keyword evidence="4" id="KW-0249">Electron transport</keyword>
<dbReference type="GO" id="GO:0046872">
    <property type="term" value="F:metal ion binding"/>
    <property type="evidence" value="ECO:0007669"/>
    <property type="project" value="UniProtKB-KW"/>
</dbReference>
<evidence type="ECO:0000256" key="3">
    <source>
        <dbReference type="ARBA" id="ARBA00022723"/>
    </source>
</evidence>
<protein>
    <submittedName>
        <fullName evidence="7">Tetraheme cytochrome c isozyme 2</fullName>
    </submittedName>
</protein>
<dbReference type="GO" id="GO:0020037">
    <property type="term" value="F:heme binding"/>
    <property type="evidence" value="ECO:0007669"/>
    <property type="project" value="InterPro"/>
</dbReference>
<sequence>MTKYILSALTLAAVLCGAPLAFSQGDMLVIKSEAFTSPRRPPAVFPHDAHNEKAKLDDCAVCHHGGENGVRDPKATSEGVPCADCHPVAAPAGRTPLMRAYHQQCISCHMEKKAGPVTCGQCHADAAAPAAK</sequence>
<gene>
    <name evidence="7" type="ORF">ASZ90_001308</name>
</gene>
<evidence type="ECO:0000256" key="1">
    <source>
        <dbReference type="ARBA" id="ARBA00022448"/>
    </source>
</evidence>
<organism evidence="7">
    <name type="scientific">hydrocarbon metagenome</name>
    <dbReference type="NCBI Taxonomy" id="938273"/>
    <lineage>
        <taxon>unclassified sequences</taxon>
        <taxon>metagenomes</taxon>
        <taxon>ecological metagenomes</taxon>
    </lineage>
</organism>
<reference evidence="7" key="1">
    <citation type="journal article" date="2015" name="Proc. Natl. Acad. Sci. U.S.A.">
        <title>Networks of energetic and metabolic interactions define dynamics in microbial communities.</title>
        <authorList>
            <person name="Embree M."/>
            <person name="Liu J.K."/>
            <person name="Al-Bassam M.M."/>
            <person name="Zengler K."/>
        </authorList>
    </citation>
    <scope>NUCLEOTIDE SEQUENCE</scope>
</reference>
<dbReference type="PRINTS" id="PR00609">
    <property type="entry name" value="CYTOCHROMEC3"/>
</dbReference>